<name>A0A1M4SZK2_9FIRM</name>
<dbReference type="AlphaFoldDB" id="A0A1M4SZK2"/>
<dbReference type="OrthoDB" id="3199475at2"/>
<dbReference type="SUPFAM" id="SSF53807">
    <property type="entry name" value="Helical backbone' metal receptor"/>
    <property type="match status" value="1"/>
</dbReference>
<sequence length="390" mass="42306">MRDWHVHVFTSTYTADVSGVCSAMYELGGMTILHDPDGCNSTYTTHDEPRWYGSKALMFVSGLDELTAVLGDDDVLINDVCAAAEDYKPRFITLCGSSIPHIIAFDFKGVAHLIEKKTGIPVLPVPTNGLRMYTVGVGMALREWIRRFADFSLKPEPKTINLLGVTPIDFSRQELVDAMKTAFEKRGLAVNAVGAMGESFEQLQKVCRASVNVVVSSAGLLPAKFLSDKAGIPFVEGTPIGSFMTDKIAEAVLQSEKDGQNCSVFDRGKYLAKAGNDEYAGAEKTNLIIIGEEVCSLSLAGAAEKVLGKDAVIRALFPDADEGIDEEALVDYINAADAVICDPLYRNAFGRSHAKLIPLPHEGYSGRIFRDDIPVFLGDGFDIKAFIMGM</sequence>
<dbReference type="GO" id="GO:0016491">
    <property type="term" value="F:oxidoreductase activity"/>
    <property type="evidence" value="ECO:0007669"/>
    <property type="project" value="InterPro"/>
</dbReference>
<evidence type="ECO:0000313" key="2">
    <source>
        <dbReference type="EMBL" id="SHE37613.1"/>
    </source>
</evidence>
<dbReference type="InterPro" id="IPR049939">
    <property type="entry name" value="NifE-like"/>
</dbReference>
<accession>A0A1M4SZK2</accession>
<dbReference type="InterPro" id="IPR000510">
    <property type="entry name" value="Nase/OxRdtase_comp1"/>
</dbReference>
<dbReference type="PANTHER" id="PTHR42956">
    <property type="entry name" value="NITROGENASE IRON-MOLYBDENUM COFACTOR BIOSYNTHESIS PROTEIN NIFE"/>
    <property type="match status" value="1"/>
</dbReference>
<dbReference type="Proteomes" id="UP000184404">
    <property type="component" value="Unassembled WGS sequence"/>
</dbReference>
<dbReference type="Gene3D" id="3.40.50.1980">
    <property type="entry name" value="Nitrogenase molybdenum iron protein domain"/>
    <property type="match status" value="2"/>
</dbReference>
<keyword evidence="3" id="KW-1185">Reference proteome</keyword>
<organism evidence="2 3">
    <name type="scientific">Schwartzia succinivorans DSM 10502</name>
    <dbReference type="NCBI Taxonomy" id="1123243"/>
    <lineage>
        <taxon>Bacteria</taxon>
        <taxon>Bacillati</taxon>
        <taxon>Bacillota</taxon>
        <taxon>Negativicutes</taxon>
        <taxon>Selenomonadales</taxon>
        <taxon>Selenomonadaceae</taxon>
        <taxon>Schwartzia</taxon>
    </lineage>
</organism>
<evidence type="ECO:0000313" key="3">
    <source>
        <dbReference type="Proteomes" id="UP000184404"/>
    </source>
</evidence>
<dbReference type="RefSeq" id="WP_094756397.1">
    <property type="nucleotide sequence ID" value="NZ_FQUG01000002.1"/>
</dbReference>
<dbReference type="STRING" id="1123243.SAMN02745190_00309"/>
<feature type="domain" description="Nitrogenase/oxidoreductase component 1" evidence="1">
    <location>
        <begin position="30"/>
        <end position="302"/>
    </location>
</feature>
<reference evidence="2 3" key="1">
    <citation type="submission" date="2016-11" db="EMBL/GenBank/DDBJ databases">
        <authorList>
            <person name="Jaros S."/>
            <person name="Januszkiewicz K."/>
            <person name="Wedrychowicz H."/>
        </authorList>
    </citation>
    <scope>NUCLEOTIDE SEQUENCE [LARGE SCALE GENOMIC DNA]</scope>
    <source>
        <strain evidence="2 3">DSM 10502</strain>
    </source>
</reference>
<evidence type="ECO:0000259" key="1">
    <source>
        <dbReference type="Pfam" id="PF00148"/>
    </source>
</evidence>
<protein>
    <submittedName>
        <fullName evidence="2">Nitrogenase molybdenum-iron protein, alpha and beta chains</fullName>
    </submittedName>
</protein>
<gene>
    <name evidence="2" type="ORF">SAMN02745190_00309</name>
</gene>
<proteinExistence type="predicted"/>
<dbReference type="Pfam" id="PF00148">
    <property type="entry name" value="Oxidored_nitro"/>
    <property type="match status" value="1"/>
</dbReference>
<dbReference type="EMBL" id="FQUG01000002">
    <property type="protein sequence ID" value="SHE37613.1"/>
    <property type="molecule type" value="Genomic_DNA"/>
</dbReference>
<dbReference type="PANTHER" id="PTHR42956:SF1">
    <property type="entry name" value="NITROGENASE IRON-MOLYBDENUM COFACTOR BIOSYNTHESIS PROTEIN NIFE"/>
    <property type="match status" value="1"/>
</dbReference>